<feature type="region of interest" description="Disordered" evidence="3">
    <location>
        <begin position="2447"/>
        <end position="2468"/>
    </location>
</feature>
<evidence type="ECO:0000259" key="5">
    <source>
        <dbReference type="PROSITE" id="PS50268"/>
    </source>
</evidence>
<reference evidence="6" key="2">
    <citation type="journal article" date="2023" name="Syst. Appl. Microbiol.">
        <title>Govania unica gen. nov., sp. nov., a rare biosphere bacterium that represents a novel family in the class Alphaproteobacteria.</title>
        <authorList>
            <person name="Vandamme P."/>
            <person name="Peeters C."/>
            <person name="Hettiarachchi A."/>
            <person name="Cnockaert M."/>
            <person name="Carlier A."/>
        </authorList>
    </citation>
    <scope>NUCLEOTIDE SEQUENCE</scope>
    <source>
        <strain evidence="6">LMG 31809</strain>
    </source>
</reference>
<dbReference type="InterPro" id="IPR015919">
    <property type="entry name" value="Cadherin-like_sf"/>
</dbReference>
<dbReference type="Proteomes" id="UP001141619">
    <property type="component" value="Unassembled WGS sequence"/>
</dbReference>
<dbReference type="Gene3D" id="2.150.10.10">
    <property type="entry name" value="Serralysin-like metalloprotease, C-terminal"/>
    <property type="match status" value="11"/>
</dbReference>
<name>A0A9X3TXV6_9PROT</name>
<dbReference type="GO" id="GO:0007156">
    <property type="term" value="P:homophilic cell adhesion via plasma membrane adhesion molecules"/>
    <property type="evidence" value="ECO:0007669"/>
    <property type="project" value="InterPro"/>
</dbReference>
<dbReference type="InterPro" id="IPR018511">
    <property type="entry name" value="Hemolysin-typ_Ca-bd_CS"/>
</dbReference>
<feature type="transmembrane region" description="Helical" evidence="4">
    <location>
        <begin position="576"/>
        <end position="594"/>
    </location>
</feature>
<protein>
    <submittedName>
        <fullName evidence="6">Cadherin domain-containing protein</fullName>
    </submittedName>
</protein>
<feature type="transmembrane region" description="Helical" evidence="4">
    <location>
        <begin position="606"/>
        <end position="627"/>
    </location>
</feature>
<feature type="domain" description="Cadherin" evidence="5">
    <location>
        <begin position="2993"/>
        <end position="3092"/>
    </location>
</feature>
<dbReference type="Pfam" id="PF00028">
    <property type="entry name" value="Cadherin"/>
    <property type="match status" value="1"/>
</dbReference>
<feature type="domain" description="Cadherin" evidence="5">
    <location>
        <begin position="2163"/>
        <end position="2266"/>
    </location>
</feature>
<feature type="compositionally biased region" description="Acidic residues" evidence="3">
    <location>
        <begin position="1967"/>
        <end position="1978"/>
    </location>
</feature>
<dbReference type="InterPro" id="IPR011049">
    <property type="entry name" value="Serralysin-like_metalloprot_C"/>
</dbReference>
<dbReference type="Gene3D" id="2.60.40.3440">
    <property type="match status" value="1"/>
</dbReference>
<proteinExistence type="predicted"/>
<evidence type="ECO:0000313" key="7">
    <source>
        <dbReference type="Proteomes" id="UP001141619"/>
    </source>
</evidence>
<reference evidence="6" key="1">
    <citation type="submission" date="2022-08" db="EMBL/GenBank/DDBJ databases">
        <authorList>
            <person name="Vandamme P."/>
            <person name="Hettiarachchi A."/>
            <person name="Peeters C."/>
            <person name="Cnockaert M."/>
            <person name="Carlier A."/>
        </authorList>
    </citation>
    <scope>NUCLEOTIDE SEQUENCE</scope>
    <source>
        <strain evidence="6">LMG 31809</strain>
    </source>
</reference>
<dbReference type="EMBL" id="JANWOI010000002">
    <property type="protein sequence ID" value="MDA5193673.1"/>
    <property type="molecule type" value="Genomic_DNA"/>
</dbReference>
<accession>A0A9X3TXV6</accession>
<keyword evidence="2" id="KW-0964">Secreted</keyword>
<dbReference type="RefSeq" id="WP_274943371.1">
    <property type="nucleotide sequence ID" value="NZ_JANWOI010000002.1"/>
</dbReference>
<dbReference type="PROSITE" id="PS00330">
    <property type="entry name" value="HEMOLYSIN_CALCIUM"/>
    <property type="match status" value="17"/>
</dbReference>
<dbReference type="GO" id="GO:0005576">
    <property type="term" value="C:extracellular region"/>
    <property type="evidence" value="ECO:0007669"/>
    <property type="project" value="UniProtKB-SubCell"/>
</dbReference>
<keyword evidence="4" id="KW-1133">Transmembrane helix</keyword>
<dbReference type="PANTHER" id="PTHR38340">
    <property type="entry name" value="S-LAYER PROTEIN"/>
    <property type="match status" value="1"/>
</dbReference>
<feature type="domain" description="Cadherin" evidence="5">
    <location>
        <begin position="3238"/>
        <end position="3328"/>
    </location>
</feature>
<dbReference type="CDD" id="cd11304">
    <property type="entry name" value="Cadherin_repeat"/>
    <property type="match status" value="3"/>
</dbReference>
<dbReference type="InterPro" id="IPR001343">
    <property type="entry name" value="Hemolysn_Ca-bd"/>
</dbReference>
<dbReference type="InterPro" id="IPR050557">
    <property type="entry name" value="RTX_toxin/Mannuronan_C5-epim"/>
</dbReference>
<keyword evidence="7" id="KW-1185">Reference proteome</keyword>
<gene>
    <name evidence="6" type="ORF">NYP16_06860</name>
</gene>
<dbReference type="PANTHER" id="PTHR38340:SF1">
    <property type="entry name" value="S-LAYER PROTEIN"/>
    <property type="match status" value="1"/>
</dbReference>
<keyword evidence="4" id="KW-0812">Transmembrane</keyword>
<dbReference type="GO" id="GO:0016020">
    <property type="term" value="C:membrane"/>
    <property type="evidence" value="ECO:0007669"/>
    <property type="project" value="InterPro"/>
</dbReference>
<evidence type="ECO:0000256" key="3">
    <source>
        <dbReference type="SAM" id="MobiDB-lite"/>
    </source>
</evidence>
<dbReference type="SMART" id="SM00112">
    <property type="entry name" value="CA"/>
    <property type="match status" value="6"/>
</dbReference>
<evidence type="ECO:0000313" key="6">
    <source>
        <dbReference type="EMBL" id="MDA5193673.1"/>
    </source>
</evidence>
<sequence length="4057" mass="423665">MSIVNFKPVMFADPSKTGSAYIFVPFEGIGVDLSFYLGGNSPSIGDRPLTNAIGVVFQVSDAQWSFIDGVSNAQHGTIPSFVKVAGNLGTAYQAGIVLVDAHEAANSGGDVKHVLLNGGFSLMGGGGATLAGAEFGAVIGAPFAAASGPAAPIVEGAFALAGGLIGGGIYAYSGLSQVLTDLVLGPSKNVQVEFNLERDLWGSVFNIGTLPTQQKIQDALASLEGLSPSALTVGWSTTGNSIETFSYKGGSVESQTTGGFNSYSKAYFDSENIPIIENIIVTPGSNNNFIKFKLKPDFNIGTVDVVDARLNDEYLNDDMRRSLLVAIKAALPDLNQQEFKNFFDDYSEFKASLEDGIDGARTISGSDADGNSYLLTVDKYGKVRAKALFADTNVTVEKIQGDVTIRESYKDGTREKVDVLIGSTGISYGQIGSIFGSTLGRQLVGNDPFAQVAAGTFFGALGQNLAQIVGFSAIDSYSFNKALDESFSDFGQDLGQAAQGAITSFLVGQLLAEVGLDGIAGEVLNTSAGFVLSTMASNIAEGVNAFKGLEFVNFANVIGSYIGSKLAAEIITFDTLGGQIGAAVGGAIGAYVLGQWGAKFGMIWGPIGAAVGAFVGFIVGGLIGSVFGGAPRSGADVSWDETTKQFTVTNIWSKKGGSKDAAKGIAESVAGTYNNILSAVGGKLIAPDEVQAGNYGMRKTKYVYKPTSTKDSDAITHTFDMDENGAKKLISYGVYEGLSDMIGQIAGGDIYAKRAIAKTISEGNFENSLFSIDTLIGNITSAQDYSRYLANSTAINALIIAEPDSAFAAGWIITIAQANELGLTKRSATDWTGGFSIWLDQLKDGQINGDSLTAAQFSAVFDFIEYAREWQVFDSKNYLLGSIGDTISSADKDIIAGTSGNDTIRVSSDFLDATSSGGINAGITLNGAAYNGTAHKIGIAAVIDGGAGDDVIEGGDLGNDLFGGTGNDILYGGKLDDWIFGGDGNDTLHAGGVDANAKGGDGNYLNGGAGNDILYGREGSDWLEGGVDVDILYGGAGGDILSGGAGDGDELYGGAGSDQYLFRLGDGADIAFDDPGNAGSGDPISARLAAIAAGVVARDWSATNIYSENGAPSGEDSVVFGAGIGLGDIQLQRSPTVGGVDGQDLIVKIKQNNVLTSDQVVLKDWFNSYKKIEWLVFADGQAIRIADFVSFTVGTDGDDVIIGTQGNDFAIGGAGNDLLSLLQGDDVGLGGKGQDAVYGGAGDDLIVGGDDDDKLMGGKGWDVITGDSGDDDIYGGAGNDLVSGGRGNDMIVGGAGNDVFRISRGDGRDTLMDDYTDTWEIVWQNAYVNGFSRNETDNTIGRGADLIFDGTNWIGFFDYDEETHTLRRHVPPSSGIMAADNGTNDVLEFGLGIDIQDLMLTRSGNDLYVGISEENATVSSFASLPDRIRLRDWYAVTPQIEKFVFVATGALDTENTKLGAANAVATDGNDTLTGTGGADWITGNGGDDDIFGGDGNDILNGNAGRDILRGGAGDDVLYGGAGDDLLIGGVGTDTLVGGAGSDTASYEDTGYYRVVVYLNAAQYNVGIFAAGDTYHSIENITGSPTHDKIAGDGADNVLTGGGGDDDVLGGLGDDTYVWNMGNSRDYIRDGAFTIEEVVHSNGQLVDGYTSNWEYLETIVESGVTYYRFRLTVSSSDNVIVYDYDQYKFTSFFQQKPEISSWNTSGWKGGFARSGNDQQVTRDKFDSTINGGEDTVEFGRGISLSELYGYFTGQNLYLWTPFGDLYLVNQTNVNLAIEWLQLDDGLSVSLTNFKSVYWGHTVNGTNGKDDLIFGDASADTLSGLGGNDILSGSGGNDALYGGDGDDHLEGGTGADVLDGGAGNDTIRYVTSASGVTVDLTTQTASGGDATGDTLVSIENVVGSIYGNDVLTGNAGDNRLFGLDGNDTLSGLAGDDVLDGGVGNDLLYGGAGEDSIAGSDGNDQAWGGDDNDIIDGGEGDDILHGDAGDDSLIGGLGADTLYGDDGKDLLVGGDGNDTLSGGAGDDQLVGGAGDDSLSGGAGDDIYLFDAKSGTDTVVDAEGVNSIAFDGSVDYRQIWMTRVNNDLRIGVIGGNATITVQNYYAAGSPSRIKTIATTTHAVYLAYAEPLITQMTGALTTTPTAMPTAVTTELPNYWHAGGKAAPRVSAISITIDEDTASPLQGVGAIDHDGNITGYVLKTEPAHGTVTLNATTGQFSYVPALNYYGSDEFFITVTDADGQSVDAKVTMTIISVNDAPTDIILTAAEAFDGIPENTLTGVTLGTLQALDVDDPLEGDFFGQHSYTVSDARFEVVGDNTLRLRVGESLDYEAAATIDVTVTATDRYGLGLAYVKTFTIAIKDLIDVINGTAFADTLIGAQGVDHIYGLAGNDVLEGRAGDDLLDGGDGADILHGEEGADTLFGGSGDDSLSGGDGNDILWGGAGHDVLAGDSGNDELHGGGESDVLSGGSGNNSLYGDEGDDLFLGGAGADSFNGGAGSDTVSYDASTAAVTVYLDGSSSATGDAANDSLTAIENLHGTAFNDILSGDAGDNRLEGLAGDDTLHGLGGNDVLLGGAGADILYGDAGDDQLDGGDGDDTLYGGADNDTLLGGAGNDTLYAGDGDDIIDGGTGNDTLDGGLGNDTYLMRTSSGADTIWNYDPSGNDIDVIGYQDINYNDLWFERVGDDMVITVIGSATVTTIKNWYVISTSNDRANYKIDFIIAGERYTKTIDSESLVDLMGVHDKPETLTERDTLEQDTSYKSQLETLWTGNQAPVVTAISNQQKDEDQSLTLTVMATDDITPNAGLTVSIVPVNPSDLTQEDWSLVKTVTIGAADSNGDRQVTIQPKDHVHGTVTFRVRAVDAGGIFSSDQIFTLTINAKADMPTITQLAAGTGNAATGVALHIQASFPDQDGSEVQEIVISNLPSGLSLNKGSYNATLDAWVVAANQLSGLMITGPASWYQDLNLSVYARTREQSNNDSAQTTAQSLTVVMNAAPTDLALTASVSEFTSNEVVVGTVGYTDPDGDTNMSFTLLDDAGGRFKMDANGVIRVKNATLIDYETNASHQIQVMITDPAGLTYSETLSINIVDENERPSFSAASYSFANVSEFAAVNTVVGSVSATDPDLATQPTGVKKYYFVHINSSVQAITVDGTYRLSQTTRDGRFQINQETGQITVAGGLSQSDNQSFNYTVVVWDGMANGRLATATINLAVTDINEAPTIGNQTFNIDEGDYAPGPQSGSIATLAFADPDVLTANRNHKFTIVSGNPNNSFRIDDNGKIWADMILDYENLAHRTITLGVQVTDQGGTGLSSSIATVTINLRNVNEAPKPYVSGLPNSPTSTYTLQSMVMGSNINIPAQVDILPGDPDNNGPFVYTVHNQVGGNVSINQNGHLVVYGASTFSVRVTDASGLQGVIYFAVEHSIVPEWPIVFDLDNDGLELISVAASTVTFDMNNDGTPDRTGWVAADDGFLVLDRNGDGIVTDVSEFSFVADVVGARSDLEGLRAFDSNGDNMLDVEDARFGDFHVWRDLNQNGVSDAGELMTLTDAGIAAINLTLTTTGAGLGNIEDNVIYGTADYIRTDATIGTVGDVMLAYVPTPPPAPKEEDITLALPIVFDMDGNGLDIAAISASRTYFDMDGDGDRDRTSWTKGEDGILALDRDGNGKIEGISEISFVKDKEGAKTDLEGLAAFDSNGDGKLSALDDRFGEFRIWQDRNQDGISQAGELRTLAEAEIVDIALSNATPSNGRSDIGNSKIFATTRYTRFNGTQGDVGDIGFEFKADLNAAEPLNFDAKMKKYRLVTQGGELFIRRTNTMGVYDPLAGLIRDGAPLTFKNGTVTYAAPIILDLDGDGVEMKKASKSKARFDMNGDGVADDTGWLGKGDGFLALDRNGDGIINDIGEISFLNDKLGATSDLDGLSAFDSNKNGKLDIGDTRFAEFRVWKDANDNGVTDAGELKSLTDAGIASIGLASHAVNQEWKVGSNIVVGTASFERADGSTGTAGDVMLAYKAASRPPVTTDARLNQLIQAMASFGAEGDGGLSAQRVLLEERAAQLAASSLHQF</sequence>
<comment type="caution">
    <text evidence="6">The sequence shown here is derived from an EMBL/GenBank/DDBJ whole genome shotgun (WGS) entry which is preliminary data.</text>
</comment>
<evidence type="ECO:0000256" key="1">
    <source>
        <dbReference type="ARBA" id="ARBA00004613"/>
    </source>
</evidence>
<dbReference type="InterPro" id="IPR002126">
    <property type="entry name" value="Cadherin-like_dom"/>
</dbReference>
<dbReference type="SUPFAM" id="SSF49313">
    <property type="entry name" value="Cadherin-like"/>
    <property type="match status" value="5"/>
</dbReference>
<dbReference type="PRINTS" id="PR00313">
    <property type="entry name" value="CABNDNGRPT"/>
</dbReference>
<organism evidence="6 7">
    <name type="scientific">Govanella unica</name>
    <dbReference type="NCBI Taxonomy" id="2975056"/>
    <lineage>
        <taxon>Bacteria</taxon>
        <taxon>Pseudomonadati</taxon>
        <taxon>Pseudomonadota</taxon>
        <taxon>Alphaproteobacteria</taxon>
        <taxon>Emcibacterales</taxon>
        <taxon>Govanellaceae</taxon>
        <taxon>Govanella</taxon>
    </lineage>
</organism>
<evidence type="ECO:0000256" key="2">
    <source>
        <dbReference type="ARBA" id="ARBA00022525"/>
    </source>
</evidence>
<dbReference type="Pfam" id="PF06594">
    <property type="entry name" value="HCBP_related"/>
    <property type="match status" value="1"/>
</dbReference>
<dbReference type="InterPro" id="IPR010566">
    <property type="entry name" value="Haemolys_ca-bd"/>
</dbReference>
<dbReference type="PROSITE" id="PS50268">
    <property type="entry name" value="CADHERIN_2"/>
    <property type="match status" value="5"/>
</dbReference>
<feature type="domain" description="Cadherin" evidence="5">
    <location>
        <begin position="3094"/>
        <end position="3217"/>
    </location>
</feature>
<dbReference type="Pfam" id="PF00353">
    <property type="entry name" value="HemolysinCabind"/>
    <property type="match status" value="19"/>
</dbReference>
<feature type="region of interest" description="Disordered" evidence="3">
    <location>
        <begin position="1952"/>
        <end position="1979"/>
    </location>
</feature>
<dbReference type="SUPFAM" id="SSF51120">
    <property type="entry name" value="beta-Roll"/>
    <property type="match status" value="9"/>
</dbReference>
<comment type="subcellular location">
    <subcellularLocation>
        <location evidence="1">Secreted</location>
    </subcellularLocation>
</comment>
<dbReference type="GO" id="GO:0005509">
    <property type="term" value="F:calcium ion binding"/>
    <property type="evidence" value="ECO:0007669"/>
    <property type="project" value="InterPro"/>
</dbReference>
<dbReference type="Pfam" id="PF17963">
    <property type="entry name" value="Big_9"/>
    <property type="match status" value="1"/>
</dbReference>
<keyword evidence="4" id="KW-0472">Membrane</keyword>
<evidence type="ECO:0000256" key="4">
    <source>
        <dbReference type="SAM" id="Phobius"/>
    </source>
</evidence>
<feature type="domain" description="Cadherin" evidence="5">
    <location>
        <begin position="2269"/>
        <end position="2368"/>
    </location>
</feature>
<dbReference type="Gene3D" id="2.60.40.60">
    <property type="entry name" value="Cadherins"/>
    <property type="match status" value="4"/>
</dbReference>